<comment type="similarity">
    <text evidence="1">Belongs to the LysR transcriptional regulatory family.</text>
</comment>
<gene>
    <name evidence="6" type="ordered locus">Tola_3098</name>
</gene>
<dbReference type="AlphaFoldDB" id="C4LDS5"/>
<keyword evidence="2" id="KW-0805">Transcription regulation</keyword>
<dbReference type="Gene3D" id="1.10.10.10">
    <property type="entry name" value="Winged helix-like DNA-binding domain superfamily/Winged helix DNA-binding domain"/>
    <property type="match status" value="1"/>
</dbReference>
<evidence type="ECO:0000256" key="3">
    <source>
        <dbReference type="ARBA" id="ARBA00023125"/>
    </source>
</evidence>
<protein>
    <submittedName>
        <fullName evidence="6">Transcriptional regulator, LysR family</fullName>
    </submittedName>
</protein>
<evidence type="ECO:0000256" key="1">
    <source>
        <dbReference type="ARBA" id="ARBA00009437"/>
    </source>
</evidence>
<keyword evidence="7" id="KW-1185">Reference proteome</keyword>
<dbReference type="InterPro" id="IPR036388">
    <property type="entry name" value="WH-like_DNA-bd_sf"/>
</dbReference>
<organism evidence="6 7">
    <name type="scientific">Tolumonas auensis (strain DSM 9187 / NBRC 110442 / TA 4)</name>
    <dbReference type="NCBI Taxonomy" id="595494"/>
    <lineage>
        <taxon>Bacteria</taxon>
        <taxon>Pseudomonadati</taxon>
        <taxon>Pseudomonadota</taxon>
        <taxon>Gammaproteobacteria</taxon>
        <taxon>Aeromonadales</taxon>
        <taxon>Aeromonadaceae</taxon>
        <taxon>Tolumonas</taxon>
    </lineage>
</organism>
<dbReference type="GO" id="GO:0003700">
    <property type="term" value="F:DNA-binding transcription factor activity"/>
    <property type="evidence" value="ECO:0007669"/>
    <property type="project" value="InterPro"/>
</dbReference>
<dbReference type="Pfam" id="PF00126">
    <property type="entry name" value="HTH_1"/>
    <property type="match status" value="1"/>
</dbReference>
<keyword evidence="4" id="KW-0804">Transcription</keyword>
<evidence type="ECO:0000313" key="6">
    <source>
        <dbReference type="EMBL" id="ACQ94686.1"/>
    </source>
</evidence>
<dbReference type="Proteomes" id="UP000009073">
    <property type="component" value="Chromosome"/>
</dbReference>
<dbReference type="InterPro" id="IPR050389">
    <property type="entry name" value="LysR-type_TF"/>
</dbReference>
<dbReference type="PANTHER" id="PTHR30118:SF6">
    <property type="entry name" value="HTH-TYPE TRANSCRIPTIONAL REGULATOR LEUO"/>
    <property type="match status" value="1"/>
</dbReference>
<reference evidence="6 7" key="2">
    <citation type="journal article" date="2011" name="Stand. Genomic Sci.">
        <title>Complete genome sequence of Tolumonas auensis type strain (TA 4).</title>
        <authorList>
            <person name="Chertkov O."/>
            <person name="Copeland A."/>
            <person name="Lucas S."/>
            <person name="Lapidus A."/>
            <person name="Berry K.W."/>
            <person name="Detter J.C."/>
            <person name="Del Rio T.G."/>
            <person name="Hammon N."/>
            <person name="Dalin E."/>
            <person name="Tice H."/>
            <person name="Pitluck S."/>
            <person name="Richardson P."/>
            <person name="Bruce D."/>
            <person name="Goodwin L."/>
            <person name="Han C."/>
            <person name="Tapia R."/>
            <person name="Saunders E."/>
            <person name="Schmutz J."/>
            <person name="Brettin T."/>
            <person name="Larimer F."/>
            <person name="Land M."/>
            <person name="Hauser L."/>
            <person name="Spring S."/>
            <person name="Rohde M."/>
            <person name="Kyrpides N.C."/>
            <person name="Ivanova N."/>
            <person name="Goker M."/>
            <person name="Beller H.R."/>
            <person name="Klenk H.P."/>
            <person name="Woyke T."/>
        </authorList>
    </citation>
    <scope>NUCLEOTIDE SEQUENCE [LARGE SCALE GENOMIC DNA]</scope>
    <source>
        <strain evidence="7">DSM 9187 / TA4</strain>
    </source>
</reference>
<dbReference type="Gene3D" id="3.40.190.10">
    <property type="entry name" value="Periplasmic binding protein-like II"/>
    <property type="match status" value="2"/>
</dbReference>
<dbReference type="GO" id="GO:0003677">
    <property type="term" value="F:DNA binding"/>
    <property type="evidence" value="ECO:0007669"/>
    <property type="project" value="UniProtKB-KW"/>
</dbReference>
<dbReference type="Pfam" id="PF03466">
    <property type="entry name" value="LysR_substrate"/>
    <property type="match status" value="1"/>
</dbReference>
<feature type="domain" description="HTH lysR-type" evidence="5">
    <location>
        <begin position="19"/>
        <end position="77"/>
    </location>
</feature>
<evidence type="ECO:0000313" key="7">
    <source>
        <dbReference type="Proteomes" id="UP000009073"/>
    </source>
</evidence>
<dbReference type="EMBL" id="CP001616">
    <property type="protein sequence ID" value="ACQ94686.1"/>
    <property type="molecule type" value="Genomic_DNA"/>
</dbReference>
<evidence type="ECO:0000256" key="2">
    <source>
        <dbReference type="ARBA" id="ARBA00023015"/>
    </source>
</evidence>
<dbReference type="HOGENOM" id="CLU_039613_39_0_6"/>
<dbReference type="SUPFAM" id="SSF53850">
    <property type="entry name" value="Periplasmic binding protein-like II"/>
    <property type="match status" value="1"/>
</dbReference>
<dbReference type="InterPro" id="IPR036390">
    <property type="entry name" value="WH_DNA-bd_sf"/>
</dbReference>
<dbReference type="InterPro" id="IPR000847">
    <property type="entry name" value="LysR_HTH_N"/>
</dbReference>
<evidence type="ECO:0000256" key="4">
    <source>
        <dbReference type="ARBA" id="ARBA00023163"/>
    </source>
</evidence>
<dbReference type="eggNOG" id="COG0583">
    <property type="taxonomic scope" value="Bacteria"/>
</dbReference>
<dbReference type="OrthoDB" id="8557381at2"/>
<keyword evidence="3" id="KW-0238">DNA-binding</keyword>
<sequence>MHNMNNGQSDAFFQQFRHWDLNLLVVLEALFCEQGNVSRAALRVGLSQSAMSHALNRLREMLDDPLFVKQGHRMHPTSRAIALAPVIAGWLENIRGQLKPPVFDPATVQQEINVAIPEHLERLVLPALLGFLRQQAPGLHLHSRPVPMSQLNEAFAQGRIDMAIIGNDWEPKASYQHCLLTESRFVYVYDARQLHFAESVSLAELAAVPQLASNYSHKTATIIDNHFTVHGLTRRIMATSGGITAIPAILAECPMLSILPEIMIADHPLFDSLVKRPFEPDSVRATLHLVWHKLHEHDLVQHFVRDWIIRHFAGPPD</sequence>
<dbReference type="SUPFAM" id="SSF46785">
    <property type="entry name" value="Winged helix' DNA-binding domain"/>
    <property type="match status" value="1"/>
</dbReference>
<dbReference type="CDD" id="cd08417">
    <property type="entry name" value="PBP2_Nitroaromatics_like"/>
    <property type="match status" value="1"/>
</dbReference>
<name>C4LDS5_TOLAT</name>
<dbReference type="KEGG" id="tau:Tola_3098"/>
<evidence type="ECO:0000259" key="5">
    <source>
        <dbReference type="PROSITE" id="PS50931"/>
    </source>
</evidence>
<proteinExistence type="inferred from homology"/>
<accession>C4LDS5</accession>
<dbReference type="PRINTS" id="PR00039">
    <property type="entry name" value="HTHLYSR"/>
</dbReference>
<dbReference type="InterPro" id="IPR037402">
    <property type="entry name" value="YidZ_PBP2"/>
</dbReference>
<dbReference type="PANTHER" id="PTHR30118">
    <property type="entry name" value="HTH-TYPE TRANSCRIPTIONAL REGULATOR LEUO-RELATED"/>
    <property type="match status" value="1"/>
</dbReference>
<dbReference type="PROSITE" id="PS50931">
    <property type="entry name" value="HTH_LYSR"/>
    <property type="match status" value="1"/>
</dbReference>
<dbReference type="InterPro" id="IPR005119">
    <property type="entry name" value="LysR_subst-bd"/>
</dbReference>
<reference evidence="7" key="1">
    <citation type="submission" date="2009-05" db="EMBL/GenBank/DDBJ databases">
        <title>Complete sequence of Tolumonas auensis DSM 9187.</title>
        <authorList>
            <consortium name="US DOE Joint Genome Institute"/>
            <person name="Lucas S."/>
            <person name="Copeland A."/>
            <person name="Lapidus A."/>
            <person name="Glavina del Rio T."/>
            <person name="Tice H."/>
            <person name="Bruce D."/>
            <person name="Goodwin L."/>
            <person name="Pitluck S."/>
            <person name="Chertkov O."/>
            <person name="Brettin T."/>
            <person name="Detter J.C."/>
            <person name="Han C."/>
            <person name="Larimer F."/>
            <person name="Land M."/>
            <person name="Hauser L."/>
            <person name="Kyrpides N."/>
            <person name="Mikhailova N."/>
            <person name="Spring S."/>
            <person name="Beller H."/>
        </authorList>
    </citation>
    <scope>NUCLEOTIDE SEQUENCE [LARGE SCALE GENOMIC DNA]</scope>
    <source>
        <strain evidence="7">DSM 9187 / TA4</strain>
    </source>
</reference>